<dbReference type="InterPro" id="IPR036412">
    <property type="entry name" value="HAD-like_sf"/>
</dbReference>
<dbReference type="PANTHER" id="PTHR43611">
    <property type="entry name" value="ALPHA-D-GLUCOSE 1-PHOSPHATE PHOSPHATASE"/>
    <property type="match status" value="1"/>
</dbReference>
<dbReference type="Gene3D" id="1.10.150.240">
    <property type="entry name" value="Putative phosphatase, domain 2"/>
    <property type="match status" value="1"/>
</dbReference>
<dbReference type="GO" id="GO:0016787">
    <property type="term" value="F:hydrolase activity"/>
    <property type="evidence" value="ECO:0007669"/>
    <property type="project" value="UniProtKB-KW"/>
</dbReference>
<dbReference type="EMBL" id="CP119108">
    <property type="protein sequence ID" value="WEG10243.1"/>
    <property type="molecule type" value="Genomic_DNA"/>
</dbReference>
<evidence type="ECO:0000313" key="1">
    <source>
        <dbReference type="EMBL" id="WEG10243.1"/>
    </source>
</evidence>
<name>A0ABY8C5Z4_9MICO</name>
<dbReference type="InterPro" id="IPR006439">
    <property type="entry name" value="HAD-SF_hydro_IA"/>
</dbReference>
<dbReference type="SUPFAM" id="SSF56784">
    <property type="entry name" value="HAD-like"/>
    <property type="match status" value="1"/>
</dbReference>
<keyword evidence="2" id="KW-1185">Reference proteome</keyword>
<evidence type="ECO:0000313" key="2">
    <source>
        <dbReference type="Proteomes" id="UP001214553"/>
    </source>
</evidence>
<accession>A0ABY8C5Z4</accession>
<reference evidence="1 2" key="1">
    <citation type="submission" date="2023-03" db="EMBL/GenBank/DDBJ databases">
        <title>Genome sequence of Microbacterium sp. KACC 23027.</title>
        <authorList>
            <person name="Kim S."/>
            <person name="Heo J."/>
            <person name="Kwon S.-W."/>
        </authorList>
    </citation>
    <scope>NUCLEOTIDE SEQUENCE [LARGE SCALE GENOMIC DNA]</scope>
    <source>
        <strain evidence="1 2">KACC 23027</strain>
    </source>
</reference>
<dbReference type="PANTHER" id="PTHR43611:SF3">
    <property type="entry name" value="FLAVIN MONONUCLEOTIDE HYDROLASE 1, CHLOROPLATIC"/>
    <property type="match status" value="1"/>
</dbReference>
<dbReference type="NCBIfam" id="TIGR01509">
    <property type="entry name" value="HAD-SF-IA-v3"/>
    <property type="match status" value="1"/>
</dbReference>
<organism evidence="1 2">
    <name type="scientific">Microbacterium horticulturae</name>
    <dbReference type="NCBI Taxonomy" id="3028316"/>
    <lineage>
        <taxon>Bacteria</taxon>
        <taxon>Bacillati</taxon>
        <taxon>Actinomycetota</taxon>
        <taxon>Actinomycetes</taxon>
        <taxon>Micrococcales</taxon>
        <taxon>Microbacteriaceae</taxon>
        <taxon>Microbacterium</taxon>
    </lineage>
</organism>
<dbReference type="Pfam" id="PF00702">
    <property type="entry name" value="Hydrolase"/>
    <property type="match status" value="1"/>
</dbReference>
<sequence>MTTKPWILFDIGGVFALADDGHWQPRFSARLRERAGLDAETFGARIDAADLPRIDIEQGGEAEYWRRVGDALGFDAAIRADVRTEFWNAYCGSANSELLAYARSLPAHVGRAALSNSADGAREEEERRFDLSSVVDPIFYSHEIGVAKPNAAAYAAALSLMNARPDDVLFIDDHRVSLDGAAAVGIRGHLHTDNATTIEAIEEFLEPYAL</sequence>
<dbReference type="RefSeq" id="WP_275279583.1">
    <property type="nucleotide sequence ID" value="NZ_CP119108.1"/>
</dbReference>
<dbReference type="Proteomes" id="UP001214553">
    <property type="component" value="Chromosome"/>
</dbReference>
<proteinExistence type="predicted"/>
<gene>
    <name evidence="1" type="ORF">PU630_06730</name>
</gene>
<dbReference type="Gene3D" id="3.40.50.1000">
    <property type="entry name" value="HAD superfamily/HAD-like"/>
    <property type="match status" value="1"/>
</dbReference>
<keyword evidence="1" id="KW-0378">Hydrolase</keyword>
<dbReference type="InterPro" id="IPR023214">
    <property type="entry name" value="HAD_sf"/>
</dbReference>
<protein>
    <submittedName>
        <fullName evidence="1">HAD-IA family hydrolase</fullName>
    </submittedName>
</protein>
<dbReference type="InterPro" id="IPR023198">
    <property type="entry name" value="PGP-like_dom2"/>
</dbReference>